<comment type="caution">
    <text evidence="4">The sequence shown here is derived from an EMBL/GenBank/DDBJ whole genome shotgun (WGS) entry which is preliminary data.</text>
</comment>
<sequence length="152" mass="16317">MTIVKGVLMLKTIDPLLSADLLHALASMGHGDTLVIADANFAAASRAQGALVTMPGTTSSDVLKAVLTVFPVDAFDDYPITVMSQGDGEELPDAAQDFLKIIEETDEKGRGHQIVDRFKFYDLSEKASLIVSTTDLRPYGCLILQKGVVFDA</sequence>
<dbReference type="EMBL" id="LVVZ01000005">
    <property type="protein sequence ID" value="OKL45187.1"/>
    <property type="molecule type" value="Genomic_DNA"/>
</dbReference>
<dbReference type="PANTHER" id="PTHR31690">
    <property type="entry name" value="FUCOSE MUTAROTASE"/>
    <property type="match status" value="1"/>
</dbReference>
<dbReference type="SUPFAM" id="SSF102546">
    <property type="entry name" value="RbsD-like"/>
    <property type="match status" value="1"/>
</dbReference>
<dbReference type="STRING" id="197461.A3843_02235"/>
<protein>
    <submittedName>
        <fullName evidence="4">Uncharacterized protein</fullName>
    </submittedName>
</protein>
<dbReference type="GO" id="GO:0042806">
    <property type="term" value="F:fucose binding"/>
    <property type="evidence" value="ECO:0007669"/>
    <property type="project" value="TreeGrafter"/>
</dbReference>
<dbReference type="RefSeq" id="WP_051268770.1">
    <property type="nucleotide sequence ID" value="NZ_LVVZ01000005.1"/>
</dbReference>
<dbReference type="InterPro" id="IPR050443">
    <property type="entry name" value="RbsD/FucU_mutarotase"/>
</dbReference>
<organism evidence="4 5">
    <name type="scientific">Pseudovibrio exalbescens</name>
    <dbReference type="NCBI Taxonomy" id="197461"/>
    <lineage>
        <taxon>Bacteria</taxon>
        <taxon>Pseudomonadati</taxon>
        <taxon>Pseudomonadota</taxon>
        <taxon>Alphaproteobacteria</taxon>
        <taxon>Hyphomicrobiales</taxon>
        <taxon>Stappiaceae</taxon>
        <taxon>Pseudovibrio</taxon>
    </lineage>
</organism>
<dbReference type="InterPro" id="IPR007721">
    <property type="entry name" value="RbsD_FucU"/>
</dbReference>
<keyword evidence="2" id="KW-0413">Isomerase</keyword>
<dbReference type="GO" id="GO:0006004">
    <property type="term" value="P:fucose metabolic process"/>
    <property type="evidence" value="ECO:0007669"/>
    <property type="project" value="TreeGrafter"/>
</dbReference>
<dbReference type="InterPro" id="IPR023750">
    <property type="entry name" value="RbsD-like_sf"/>
</dbReference>
<keyword evidence="5" id="KW-1185">Reference proteome</keyword>
<evidence type="ECO:0000313" key="5">
    <source>
        <dbReference type="Proteomes" id="UP000185783"/>
    </source>
</evidence>
<evidence type="ECO:0000256" key="3">
    <source>
        <dbReference type="ARBA" id="ARBA00036324"/>
    </source>
</evidence>
<dbReference type="GO" id="GO:0062193">
    <property type="term" value="F:D-ribose pyranase activity"/>
    <property type="evidence" value="ECO:0007669"/>
    <property type="project" value="UniProtKB-EC"/>
</dbReference>
<dbReference type="GO" id="GO:0036373">
    <property type="term" value="F:L-fucose mutarotase activity"/>
    <property type="evidence" value="ECO:0007669"/>
    <property type="project" value="UniProtKB-EC"/>
</dbReference>
<proteinExistence type="predicted"/>
<reference evidence="4 5" key="1">
    <citation type="submission" date="2016-03" db="EMBL/GenBank/DDBJ databases">
        <title>Genome sequence of Nesiotobacter sp. nov., a moderately halophilic alphaproteobacterium isolated from the Yellow Sea, China.</title>
        <authorList>
            <person name="Zhang G."/>
            <person name="Zhang R."/>
        </authorList>
    </citation>
    <scope>NUCLEOTIDE SEQUENCE [LARGE SCALE GENOMIC DNA]</scope>
    <source>
        <strain evidence="4 5">WB1-6</strain>
    </source>
</reference>
<dbReference type="Proteomes" id="UP000185783">
    <property type="component" value="Unassembled WGS sequence"/>
</dbReference>
<comment type="catalytic activity">
    <reaction evidence="1">
        <text>beta-D-ribopyranose = beta-D-ribofuranose</text>
        <dbReference type="Rhea" id="RHEA:25432"/>
        <dbReference type="ChEBI" id="CHEBI:27476"/>
        <dbReference type="ChEBI" id="CHEBI:47002"/>
        <dbReference type="EC" id="5.4.99.62"/>
    </reaction>
</comment>
<evidence type="ECO:0000256" key="1">
    <source>
        <dbReference type="ARBA" id="ARBA00000223"/>
    </source>
</evidence>
<name>A0A1U7JKE3_9HYPH</name>
<accession>A0A1U7JKE3</accession>
<dbReference type="Pfam" id="PF05025">
    <property type="entry name" value="RbsD_FucU"/>
    <property type="match status" value="1"/>
</dbReference>
<dbReference type="Gene3D" id="3.40.1650.10">
    <property type="entry name" value="RbsD-like domain"/>
    <property type="match status" value="1"/>
</dbReference>
<gene>
    <name evidence="4" type="ORF">A3843_02235</name>
</gene>
<evidence type="ECO:0000256" key="2">
    <source>
        <dbReference type="ARBA" id="ARBA00023235"/>
    </source>
</evidence>
<dbReference type="OrthoDB" id="7947972at2"/>
<comment type="catalytic activity">
    <reaction evidence="3">
        <text>alpha-L-fucose = beta-L-fucose</text>
        <dbReference type="Rhea" id="RHEA:25580"/>
        <dbReference type="ChEBI" id="CHEBI:42548"/>
        <dbReference type="ChEBI" id="CHEBI:42589"/>
        <dbReference type="EC" id="5.1.3.29"/>
    </reaction>
</comment>
<dbReference type="AlphaFoldDB" id="A0A1U7JKE3"/>
<dbReference type="PANTHER" id="PTHR31690:SF4">
    <property type="entry name" value="FUCOSE MUTAROTASE"/>
    <property type="match status" value="1"/>
</dbReference>
<evidence type="ECO:0000313" key="4">
    <source>
        <dbReference type="EMBL" id="OKL45187.1"/>
    </source>
</evidence>